<protein>
    <submittedName>
        <fullName evidence="1">Uncharacterized protein</fullName>
    </submittedName>
</protein>
<comment type="caution">
    <text evidence="1">The sequence shown here is derived from an EMBL/GenBank/DDBJ whole genome shotgun (WGS) entry which is preliminary data.</text>
</comment>
<gene>
    <name evidence="1" type="ORF">EVAR_52145_1</name>
</gene>
<sequence length="86" mass="9963">MRALKVIRVTVIELPYRIPQTDPKFVNKRYGLANQGHQSRVKDQLLGRSRLRAVWDHNLNLKFVKQFSETIRSDSAPDTTRATVSE</sequence>
<reference evidence="1 2" key="1">
    <citation type="journal article" date="2019" name="Commun. Biol.">
        <title>The bagworm genome reveals a unique fibroin gene that provides high tensile strength.</title>
        <authorList>
            <person name="Kono N."/>
            <person name="Nakamura H."/>
            <person name="Ohtoshi R."/>
            <person name="Tomita M."/>
            <person name="Numata K."/>
            <person name="Arakawa K."/>
        </authorList>
    </citation>
    <scope>NUCLEOTIDE SEQUENCE [LARGE SCALE GENOMIC DNA]</scope>
</reference>
<name>A0A4C2A895_EUMVA</name>
<dbReference type="EMBL" id="BGZK01002586">
    <property type="protein sequence ID" value="GBP95117.1"/>
    <property type="molecule type" value="Genomic_DNA"/>
</dbReference>
<accession>A0A4C2A895</accession>
<keyword evidence="2" id="KW-1185">Reference proteome</keyword>
<evidence type="ECO:0000313" key="2">
    <source>
        <dbReference type="Proteomes" id="UP000299102"/>
    </source>
</evidence>
<proteinExistence type="predicted"/>
<evidence type="ECO:0000313" key="1">
    <source>
        <dbReference type="EMBL" id="GBP95117.1"/>
    </source>
</evidence>
<organism evidence="1 2">
    <name type="scientific">Eumeta variegata</name>
    <name type="common">Bagworm moth</name>
    <name type="synonym">Eumeta japonica</name>
    <dbReference type="NCBI Taxonomy" id="151549"/>
    <lineage>
        <taxon>Eukaryota</taxon>
        <taxon>Metazoa</taxon>
        <taxon>Ecdysozoa</taxon>
        <taxon>Arthropoda</taxon>
        <taxon>Hexapoda</taxon>
        <taxon>Insecta</taxon>
        <taxon>Pterygota</taxon>
        <taxon>Neoptera</taxon>
        <taxon>Endopterygota</taxon>
        <taxon>Lepidoptera</taxon>
        <taxon>Glossata</taxon>
        <taxon>Ditrysia</taxon>
        <taxon>Tineoidea</taxon>
        <taxon>Psychidae</taxon>
        <taxon>Oiketicinae</taxon>
        <taxon>Eumeta</taxon>
    </lineage>
</organism>
<dbReference type="Proteomes" id="UP000299102">
    <property type="component" value="Unassembled WGS sequence"/>
</dbReference>
<dbReference type="AlphaFoldDB" id="A0A4C2A895"/>